<proteinExistence type="predicted"/>
<name>A0A7Z2GNA7_9BURK</name>
<evidence type="ECO:0000313" key="2">
    <source>
        <dbReference type="Proteomes" id="UP000433577"/>
    </source>
</evidence>
<reference evidence="1 2" key="1">
    <citation type="submission" date="2019-12" db="EMBL/GenBank/DDBJ databases">
        <title>Paraburkholderia acidiphila 7Q-K02 sp. nov and Paraburkholderia acidisoli DHF22 sp. nov., two strains isolated from forest soil.</title>
        <authorList>
            <person name="Gao Z."/>
            <person name="Qiu L."/>
        </authorList>
    </citation>
    <scope>NUCLEOTIDE SEQUENCE [LARGE SCALE GENOMIC DNA]</scope>
    <source>
        <strain evidence="1 2">DHF22</strain>
    </source>
</reference>
<keyword evidence="2" id="KW-1185">Reference proteome</keyword>
<evidence type="ECO:0000313" key="1">
    <source>
        <dbReference type="EMBL" id="QGZ64947.1"/>
    </source>
</evidence>
<dbReference type="OrthoDB" id="1495534at2"/>
<organism evidence="1 2">
    <name type="scientific">Paraburkholderia acidisoli</name>
    <dbReference type="NCBI Taxonomy" id="2571748"/>
    <lineage>
        <taxon>Bacteria</taxon>
        <taxon>Pseudomonadati</taxon>
        <taxon>Pseudomonadota</taxon>
        <taxon>Betaproteobacteria</taxon>
        <taxon>Burkholderiales</taxon>
        <taxon>Burkholderiaceae</taxon>
        <taxon>Paraburkholderia</taxon>
    </lineage>
</organism>
<dbReference type="Proteomes" id="UP000433577">
    <property type="component" value="Chromosome 3"/>
</dbReference>
<gene>
    <name evidence="1" type="ORF">FAZ98_24405</name>
</gene>
<sequence length="74" mass="7786">MSAAVLAVAHDACTRCACWADDRALLEARIAGLASFGSAWGATVGASRLCLHHDRLTTPEDRCAAFLARDGNAR</sequence>
<accession>A0A7Z2GNA7</accession>
<dbReference type="RefSeq" id="WP_158954879.1">
    <property type="nucleotide sequence ID" value="NZ_CP046915.1"/>
</dbReference>
<dbReference type="AlphaFoldDB" id="A0A7Z2GNA7"/>
<dbReference type="EMBL" id="CP046915">
    <property type="protein sequence ID" value="QGZ64947.1"/>
    <property type="molecule type" value="Genomic_DNA"/>
</dbReference>
<dbReference type="KEGG" id="pacs:FAZ98_24405"/>
<protein>
    <submittedName>
        <fullName evidence="1">Uncharacterized protein</fullName>
    </submittedName>
</protein>